<name>A0AAD8UBW5_GLOAC</name>
<dbReference type="EMBL" id="JAHMHS010000099">
    <property type="protein sequence ID" value="KAK1718817.1"/>
    <property type="molecule type" value="Genomic_DNA"/>
</dbReference>
<protein>
    <submittedName>
        <fullName evidence="2">Uncharacterized protein</fullName>
    </submittedName>
</protein>
<evidence type="ECO:0000313" key="3">
    <source>
        <dbReference type="Proteomes" id="UP001244207"/>
    </source>
</evidence>
<comment type="caution">
    <text evidence="2">The sequence shown here is derived from an EMBL/GenBank/DDBJ whole genome shotgun (WGS) entry which is preliminary data.</text>
</comment>
<feature type="region of interest" description="Disordered" evidence="1">
    <location>
        <begin position="20"/>
        <end position="102"/>
    </location>
</feature>
<sequence>MIPHPDSIICHQGIRTGWTSTDRTLQSTSVSVPDREPLSSHNDPARKSLLPTPFVAKKASQYVGKPSRTPDKPNAPWSDRPDPAMQTRRNPRHKSPPRHRTPASPFIVLVLLRPPTATTCTKRWSLSRLERDWCFEYAFSLAMVKET</sequence>
<dbReference type="AlphaFoldDB" id="A0AAD8UBW5"/>
<evidence type="ECO:0000256" key="1">
    <source>
        <dbReference type="SAM" id="MobiDB-lite"/>
    </source>
</evidence>
<dbReference type="Proteomes" id="UP001244207">
    <property type="component" value="Unassembled WGS sequence"/>
</dbReference>
<evidence type="ECO:0000313" key="2">
    <source>
        <dbReference type="EMBL" id="KAK1718817.1"/>
    </source>
</evidence>
<feature type="compositionally biased region" description="Basic residues" evidence="1">
    <location>
        <begin position="89"/>
        <end position="101"/>
    </location>
</feature>
<reference evidence="2" key="1">
    <citation type="submission" date="2021-12" db="EMBL/GenBank/DDBJ databases">
        <title>Comparative genomics, transcriptomics and evolutionary studies reveal genomic signatures of adaptation to plant cell wall in hemibiotrophic fungi.</title>
        <authorList>
            <consortium name="DOE Joint Genome Institute"/>
            <person name="Baroncelli R."/>
            <person name="Diaz J.F."/>
            <person name="Benocci T."/>
            <person name="Peng M."/>
            <person name="Battaglia E."/>
            <person name="Haridas S."/>
            <person name="Andreopoulos W."/>
            <person name="Labutti K."/>
            <person name="Pangilinan J."/>
            <person name="Floch G.L."/>
            <person name="Makela M.R."/>
            <person name="Henrissat B."/>
            <person name="Grigoriev I.V."/>
            <person name="Crouch J.A."/>
            <person name="De Vries R.P."/>
            <person name="Sukno S.A."/>
            <person name="Thon M.R."/>
        </authorList>
    </citation>
    <scope>NUCLEOTIDE SEQUENCE</scope>
    <source>
        <strain evidence="2">CBS 112980</strain>
    </source>
</reference>
<proteinExistence type="predicted"/>
<keyword evidence="3" id="KW-1185">Reference proteome</keyword>
<accession>A0AAD8UBW5</accession>
<gene>
    <name evidence="2" type="ORF">BDZ83DRAFT_467831</name>
</gene>
<dbReference type="RefSeq" id="XP_060361317.1">
    <property type="nucleotide sequence ID" value="XM_060503274.1"/>
</dbReference>
<organism evidence="2 3">
    <name type="scientific">Glomerella acutata</name>
    <name type="common">Colletotrichum acutatum</name>
    <dbReference type="NCBI Taxonomy" id="27357"/>
    <lineage>
        <taxon>Eukaryota</taxon>
        <taxon>Fungi</taxon>
        <taxon>Dikarya</taxon>
        <taxon>Ascomycota</taxon>
        <taxon>Pezizomycotina</taxon>
        <taxon>Sordariomycetes</taxon>
        <taxon>Hypocreomycetidae</taxon>
        <taxon>Glomerellales</taxon>
        <taxon>Glomerellaceae</taxon>
        <taxon>Colletotrichum</taxon>
        <taxon>Colletotrichum acutatum species complex</taxon>
    </lineage>
</organism>
<feature type="compositionally biased region" description="Basic and acidic residues" evidence="1">
    <location>
        <begin position="33"/>
        <end position="46"/>
    </location>
</feature>
<dbReference type="GeneID" id="85387173"/>
<feature type="compositionally biased region" description="Polar residues" evidence="1">
    <location>
        <begin position="20"/>
        <end position="31"/>
    </location>
</feature>